<dbReference type="SUPFAM" id="SSF51126">
    <property type="entry name" value="Pectin lyase-like"/>
    <property type="match status" value="1"/>
</dbReference>
<dbReference type="EMBL" id="JACAGK010000024">
    <property type="protein sequence ID" value="MDM1048545.1"/>
    <property type="molecule type" value="Genomic_DNA"/>
</dbReference>
<sequence length="416" mass="47098">MKSLALNIFSTMFVYFMVAASSHAATIEIGVGKRVKTIKEGIALAKEGDTVLVHAGLYKEGNIVIDKPITFLGKGNPTLDGQKKYEPLSIKSHGVLVKGFTFKSSGHSSLDDIAGVKIYNTYDVKVIDNILDDNFFGIYSQSCKRLEIRGNKIRAYGKAEQLIGNGIHGWKSDSLDIQQNEIIGHRDGVYLEFVTHTHVLNNLSQDNLRYGLHFMFSHDNSYVGNTFRSNGAGVAVMYTKNVHMENNRFEENWGDAAYGLLLKDISDSQIINNHFDRNTTGIFMEGSNRIHLEQNNFKDNGWAIKIQASCMDNRFKDNNFMQNTFDVATNGSLSLNYFENNFWDKYEGYDLDKDGIGDIPFRPVSLFSMLVERYPSAMLLFRSFMVTLFDRTEKLLPSLTPESLKDEKPRMKSMKV</sequence>
<evidence type="ECO:0000256" key="1">
    <source>
        <dbReference type="SAM" id="SignalP"/>
    </source>
</evidence>
<feature type="domain" description="Periplasmic copper-binding protein NosD beta helix" evidence="2">
    <location>
        <begin position="163"/>
        <end position="348"/>
    </location>
</feature>
<accession>A0ABT7NN06</accession>
<evidence type="ECO:0000313" key="4">
    <source>
        <dbReference type="Proteomes" id="UP001170954"/>
    </source>
</evidence>
<reference evidence="3" key="2">
    <citation type="journal article" date="2022" name="Sci. Total Environ.">
        <title>Prevalence, transmission, and molecular epidemiology of tet(X)-positive bacteria among humans, animals, and environmental niches in China: An epidemiological, and genomic-based study.</title>
        <authorList>
            <person name="Dong N."/>
            <person name="Zeng Y."/>
            <person name="Cai C."/>
            <person name="Sun C."/>
            <person name="Lu J."/>
            <person name="Liu C."/>
            <person name="Zhou H."/>
            <person name="Sun Q."/>
            <person name="Shu L."/>
            <person name="Wang H."/>
            <person name="Wang Y."/>
            <person name="Wang S."/>
            <person name="Wu C."/>
            <person name="Chan E.W."/>
            <person name="Chen G."/>
            <person name="Shen Z."/>
            <person name="Chen S."/>
            <person name="Zhang R."/>
        </authorList>
    </citation>
    <scope>NUCLEOTIDE SEQUENCE</scope>
    <source>
        <strain evidence="3">R1692</strain>
    </source>
</reference>
<feature type="chain" id="PRO_5047217266" evidence="1">
    <location>
        <begin position="25"/>
        <end position="416"/>
    </location>
</feature>
<proteinExistence type="predicted"/>
<organism evidence="3 4">
    <name type="scientific">Sphingobacterium hotanense</name>
    <dbReference type="NCBI Taxonomy" id="649196"/>
    <lineage>
        <taxon>Bacteria</taxon>
        <taxon>Pseudomonadati</taxon>
        <taxon>Bacteroidota</taxon>
        <taxon>Sphingobacteriia</taxon>
        <taxon>Sphingobacteriales</taxon>
        <taxon>Sphingobacteriaceae</taxon>
        <taxon>Sphingobacterium</taxon>
    </lineage>
</organism>
<dbReference type="InterPro" id="IPR026464">
    <property type="entry name" value="NosD_copper_fam"/>
</dbReference>
<name>A0ABT7NN06_9SPHI</name>
<comment type="caution">
    <text evidence="3">The sequence shown here is derived from an EMBL/GenBank/DDBJ whole genome shotgun (WGS) entry which is preliminary data.</text>
</comment>
<protein>
    <submittedName>
        <fullName evidence="3">Nitrous oxide reductase family maturation protein NosD</fullName>
    </submittedName>
</protein>
<keyword evidence="1" id="KW-0732">Signal</keyword>
<reference evidence="3" key="1">
    <citation type="submission" date="2020-06" db="EMBL/GenBank/DDBJ databases">
        <authorList>
            <person name="Dong N."/>
        </authorList>
    </citation>
    <scope>NUCLEOTIDE SEQUENCE</scope>
    <source>
        <strain evidence="3">R1692</strain>
    </source>
</reference>
<dbReference type="NCBIfam" id="TIGR04247">
    <property type="entry name" value="NosD_copper_fam"/>
    <property type="match status" value="1"/>
</dbReference>
<dbReference type="InterPro" id="IPR022441">
    <property type="entry name" value="Para_beta_helix_rpt-2"/>
</dbReference>
<evidence type="ECO:0000259" key="2">
    <source>
        <dbReference type="Pfam" id="PF05048"/>
    </source>
</evidence>
<dbReference type="NCBIfam" id="TIGR03804">
    <property type="entry name" value="para_beta_helix"/>
    <property type="match status" value="1"/>
</dbReference>
<gene>
    <name evidence="3" type="ORF">HX018_09875</name>
</gene>
<keyword evidence="4" id="KW-1185">Reference proteome</keyword>
<dbReference type="Gene3D" id="2.160.20.10">
    <property type="entry name" value="Single-stranded right-handed beta-helix, Pectin lyase-like"/>
    <property type="match status" value="1"/>
</dbReference>
<dbReference type="Proteomes" id="UP001170954">
    <property type="component" value="Unassembled WGS sequence"/>
</dbReference>
<dbReference type="SMART" id="SM00710">
    <property type="entry name" value="PbH1"/>
    <property type="match status" value="9"/>
</dbReference>
<dbReference type="Pfam" id="PF05048">
    <property type="entry name" value="NosD"/>
    <property type="match status" value="1"/>
</dbReference>
<dbReference type="InterPro" id="IPR012334">
    <property type="entry name" value="Pectin_lyas_fold"/>
</dbReference>
<evidence type="ECO:0000313" key="3">
    <source>
        <dbReference type="EMBL" id="MDM1048545.1"/>
    </source>
</evidence>
<dbReference type="InterPro" id="IPR007742">
    <property type="entry name" value="NosD_dom"/>
</dbReference>
<dbReference type="InterPro" id="IPR006626">
    <property type="entry name" value="PbH1"/>
</dbReference>
<dbReference type="InterPro" id="IPR011050">
    <property type="entry name" value="Pectin_lyase_fold/virulence"/>
</dbReference>
<feature type="signal peptide" evidence="1">
    <location>
        <begin position="1"/>
        <end position="24"/>
    </location>
</feature>